<organism evidence="3 4">
    <name type="scientific">Motilibacter deserti</name>
    <dbReference type="NCBI Taxonomy" id="2714956"/>
    <lineage>
        <taxon>Bacteria</taxon>
        <taxon>Bacillati</taxon>
        <taxon>Actinomycetota</taxon>
        <taxon>Actinomycetes</taxon>
        <taxon>Motilibacterales</taxon>
        <taxon>Motilibacteraceae</taxon>
        <taxon>Motilibacter</taxon>
    </lineage>
</organism>
<protein>
    <submittedName>
        <fullName evidence="3">Cellulase family glycosylhydrolase</fullName>
    </submittedName>
</protein>
<name>A0ABX0GUD4_9ACTN</name>
<feature type="compositionally biased region" description="Pro residues" evidence="1">
    <location>
        <begin position="131"/>
        <end position="144"/>
    </location>
</feature>
<evidence type="ECO:0000256" key="2">
    <source>
        <dbReference type="SAM" id="SignalP"/>
    </source>
</evidence>
<comment type="caution">
    <text evidence="3">The sequence shown here is derived from an EMBL/GenBank/DDBJ whole genome shotgun (WGS) entry which is preliminary data.</text>
</comment>
<gene>
    <name evidence="3" type="ORF">G9H71_06520</name>
</gene>
<dbReference type="Proteomes" id="UP000800981">
    <property type="component" value="Unassembled WGS sequence"/>
</dbReference>
<evidence type="ECO:0000256" key="1">
    <source>
        <dbReference type="SAM" id="MobiDB-lite"/>
    </source>
</evidence>
<dbReference type="InterPro" id="IPR017853">
    <property type="entry name" value="GH"/>
</dbReference>
<dbReference type="PANTHER" id="PTHR31451:SF39">
    <property type="entry name" value="MANNAN ENDO-1,4-BETA-MANNOSIDASE 1"/>
    <property type="match status" value="1"/>
</dbReference>
<feature type="region of interest" description="Disordered" evidence="1">
    <location>
        <begin position="120"/>
        <end position="145"/>
    </location>
</feature>
<feature type="signal peptide" evidence="2">
    <location>
        <begin position="1"/>
        <end position="30"/>
    </location>
</feature>
<proteinExistence type="predicted"/>
<dbReference type="EMBL" id="JAANNP010000002">
    <property type="protein sequence ID" value="NHC13434.1"/>
    <property type="molecule type" value="Genomic_DNA"/>
</dbReference>
<dbReference type="Gene3D" id="3.20.20.80">
    <property type="entry name" value="Glycosidases"/>
    <property type="match status" value="1"/>
</dbReference>
<dbReference type="InterPro" id="IPR045053">
    <property type="entry name" value="MAN-like"/>
</dbReference>
<feature type="chain" id="PRO_5047189629" evidence="2">
    <location>
        <begin position="31"/>
        <end position="445"/>
    </location>
</feature>
<sequence>MQRYRTSLLAASFTAAGLLATALTASPAAAADVDVTVGGRDLHGSVQPAAAVRVDVVADRNVEQLSYLVSGRVVASAPATGSDGGSTGSAVVDLTAYAGTTVTLQAKLSRNGKVREDVSTTFSVRSHTTTPAPPPTGTPAPTPAPGRITTCATGFCVDGKRWGMRAGSIYGMLDRPSEATSLAVAAGLNTIRVTDFLEGTSADAAVADERWWMRVDKIVAAAQQASLRVLLDLSTYRNLLAKQGINPYTKDWGPLLAKVATRVNTVTKVKYADDPTIAMLALAGEAEPPKGSPAPTVPTTAQLTGFFARSLAQWHDAAPATLASTGGFLQLDWDSGIDWRTIMALPHNAACSLHVYSANDLEKTVPAVANYCRSLGKPWLAEEFGQDNSAADATRAAYFQKLLSAFHAQQAAGFGIWNLGTGSGRTFDVNPSTPLTFAAVRDAVV</sequence>
<evidence type="ECO:0000313" key="3">
    <source>
        <dbReference type="EMBL" id="NHC13434.1"/>
    </source>
</evidence>
<evidence type="ECO:0000313" key="4">
    <source>
        <dbReference type="Proteomes" id="UP000800981"/>
    </source>
</evidence>
<accession>A0ABX0GUD4</accession>
<dbReference type="SUPFAM" id="SSF51445">
    <property type="entry name" value="(Trans)glycosidases"/>
    <property type="match status" value="1"/>
</dbReference>
<keyword evidence="4" id="KW-1185">Reference proteome</keyword>
<keyword evidence="2" id="KW-0732">Signal</keyword>
<dbReference type="InterPro" id="IPR006311">
    <property type="entry name" value="TAT_signal"/>
</dbReference>
<dbReference type="RefSeq" id="WP_166279829.1">
    <property type="nucleotide sequence ID" value="NZ_JAANNP010000002.1"/>
</dbReference>
<dbReference type="PANTHER" id="PTHR31451">
    <property type="match status" value="1"/>
</dbReference>
<reference evidence="3 4" key="1">
    <citation type="submission" date="2020-03" db="EMBL/GenBank/DDBJ databases">
        <title>Two novel Motilibacter sp.</title>
        <authorList>
            <person name="Liu S."/>
        </authorList>
    </citation>
    <scope>NUCLEOTIDE SEQUENCE [LARGE SCALE GENOMIC DNA]</scope>
    <source>
        <strain evidence="3 4">E257</strain>
    </source>
</reference>
<dbReference type="PROSITE" id="PS51318">
    <property type="entry name" value="TAT"/>
    <property type="match status" value="1"/>
</dbReference>